<evidence type="ECO:0000313" key="3">
    <source>
        <dbReference type="Proteomes" id="UP001151760"/>
    </source>
</evidence>
<dbReference type="PANTHER" id="PTHR24559">
    <property type="entry name" value="TRANSPOSON TY3-I GAG-POL POLYPROTEIN"/>
    <property type="match status" value="1"/>
</dbReference>
<dbReference type="PANTHER" id="PTHR24559:SF444">
    <property type="entry name" value="REVERSE TRANSCRIPTASE DOMAIN-CONTAINING PROTEIN"/>
    <property type="match status" value="1"/>
</dbReference>
<dbReference type="SUPFAM" id="SSF56672">
    <property type="entry name" value="DNA/RNA polymerases"/>
    <property type="match status" value="1"/>
</dbReference>
<protein>
    <recommendedName>
        <fullName evidence="4">Reverse transcriptase domain-containing protein</fullName>
    </recommendedName>
</protein>
<dbReference type="InterPro" id="IPR043502">
    <property type="entry name" value="DNA/RNA_pol_sf"/>
</dbReference>
<sequence>MKTKLCEAKTVESSVDEPPEVELKELPPHLEYAFLEGDDKLPIIIAKDLKDEEMQLHLKVLKSTSEPSLETLAIITVISPRILLTKFLMEEVYKQNTICANSEKIPIDPKDQEKTTFTCPYGTFAYRRMPFGLCNAPEFDIENSRQKRAENLAADHLSRHENPPSIQTLEQRNQRRSSRNTSDKTKVFYGQEALDILTACHSGPTGGHYGAKYTARKVFIQDSIGPTIYKDGPIDLCHLSDILAVPVLQEGTVHTRAVDYLQNGLKQKRSPPMIPELFAIF</sequence>
<name>A0ABQ4XNF2_9ASTR</name>
<evidence type="ECO:0000256" key="1">
    <source>
        <dbReference type="SAM" id="MobiDB-lite"/>
    </source>
</evidence>
<keyword evidence="3" id="KW-1185">Reference proteome</keyword>
<accession>A0ABQ4XNF2</accession>
<evidence type="ECO:0008006" key="4">
    <source>
        <dbReference type="Google" id="ProtNLM"/>
    </source>
</evidence>
<dbReference type="Gene3D" id="3.10.10.10">
    <property type="entry name" value="HIV Type 1 Reverse Transcriptase, subunit A, domain 1"/>
    <property type="match status" value="1"/>
</dbReference>
<dbReference type="EMBL" id="BQNB010009658">
    <property type="protein sequence ID" value="GJS66576.1"/>
    <property type="molecule type" value="Genomic_DNA"/>
</dbReference>
<dbReference type="Proteomes" id="UP001151760">
    <property type="component" value="Unassembled WGS sequence"/>
</dbReference>
<organism evidence="2 3">
    <name type="scientific">Tanacetum coccineum</name>
    <dbReference type="NCBI Taxonomy" id="301880"/>
    <lineage>
        <taxon>Eukaryota</taxon>
        <taxon>Viridiplantae</taxon>
        <taxon>Streptophyta</taxon>
        <taxon>Embryophyta</taxon>
        <taxon>Tracheophyta</taxon>
        <taxon>Spermatophyta</taxon>
        <taxon>Magnoliopsida</taxon>
        <taxon>eudicotyledons</taxon>
        <taxon>Gunneridae</taxon>
        <taxon>Pentapetalae</taxon>
        <taxon>asterids</taxon>
        <taxon>campanulids</taxon>
        <taxon>Asterales</taxon>
        <taxon>Asteraceae</taxon>
        <taxon>Asteroideae</taxon>
        <taxon>Anthemideae</taxon>
        <taxon>Anthemidinae</taxon>
        <taxon>Tanacetum</taxon>
    </lineage>
</organism>
<feature type="region of interest" description="Disordered" evidence="1">
    <location>
        <begin position="155"/>
        <end position="184"/>
    </location>
</feature>
<gene>
    <name evidence="2" type="ORF">Tco_0681140</name>
</gene>
<dbReference type="InterPro" id="IPR053134">
    <property type="entry name" value="RNA-dir_DNA_polymerase"/>
</dbReference>
<comment type="caution">
    <text evidence="2">The sequence shown here is derived from an EMBL/GenBank/DDBJ whole genome shotgun (WGS) entry which is preliminary data.</text>
</comment>
<reference evidence="2" key="1">
    <citation type="journal article" date="2022" name="Int. J. Mol. Sci.">
        <title>Draft Genome of Tanacetum Coccineum: Genomic Comparison of Closely Related Tanacetum-Family Plants.</title>
        <authorList>
            <person name="Yamashiro T."/>
            <person name="Shiraishi A."/>
            <person name="Nakayama K."/>
            <person name="Satake H."/>
        </authorList>
    </citation>
    <scope>NUCLEOTIDE SEQUENCE</scope>
</reference>
<proteinExistence type="predicted"/>
<reference evidence="2" key="2">
    <citation type="submission" date="2022-01" db="EMBL/GenBank/DDBJ databases">
        <authorList>
            <person name="Yamashiro T."/>
            <person name="Shiraishi A."/>
            <person name="Satake H."/>
            <person name="Nakayama K."/>
        </authorList>
    </citation>
    <scope>NUCLEOTIDE SEQUENCE</scope>
</reference>
<evidence type="ECO:0000313" key="2">
    <source>
        <dbReference type="EMBL" id="GJS66576.1"/>
    </source>
</evidence>